<comment type="caution">
    <text evidence="3">The sequence shown here is derived from an EMBL/GenBank/DDBJ whole genome shotgun (WGS) entry which is preliminary data.</text>
</comment>
<feature type="domain" description="SnoaL-like" evidence="2">
    <location>
        <begin position="24"/>
        <end position="137"/>
    </location>
</feature>
<dbReference type="Gene3D" id="3.10.450.50">
    <property type="match status" value="1"/>
</dbReference>
<gene>
    <name evidence="3" type="ORF">GCM10010831_00580</name>
</gene>
<dbReference type="InterPro" id="IPR037401">
    <property type="entry name" value="SnoaL-like"/>
</dbReference>
<dbReference type="SUPFAM" id="SSF54427">
    <property type="entry name" value="NTF2-like"/>
    <property type="match status" value="1"/>
</dbReference>
<accession>A0A916ZM64</accession>
<dbReference type="Pfam" id="PF13474">
    <property type="entry name" value="SnoaL_3"/>
    <property type="match status" value="1"/>
</dbReference>
<dbReference type="InterPro" id="IPR032710">
    <property type="entry name" value="NTF2-like_dom_sf"/>
</dbReference>
<keyword evidence="4" id="KW-1185">Reference proteome</keyword>
<dbReference type="Proteomes" id="UP000599688">
    <property type="component" value="Unassembled WGS sequence"/>
</dbReference>
<evidence type="ECO:0000313" key="3">
    <source>
        <dbReference type="EMBL" id="GGE02718.1"/>
    </source>
</evidence>
<name>A0A916ZM64_9FLAO</name>
<feature type="chain" id="PRO_5037483408" description="SnoaL-like domain-containing protein" evidence="1">
    <location>
        <begin position="21"/>
        <end position="163"/>
    </location>
</feature>
<proteinExistence type="predicted"/>
<dbReference type="EMBL" id="BMGL01000001">
    <property type="protein sequence ID" value="GGE02718.1"/>
    <property type="molecule type" value="Genomic_DNA"/>
</dbReference>
<reference evidence="3 4" key="1">
    <citation type="journal article" date="2014" name="Int. J. Syst. Evol. Microbiol.">
        <title>Complete genome sequence of Corynebacterium casei LMG S-19264T (=DSM 44701T), isolated from a smear-ripened cheese.</title>
        <authorList>
            <consortium name="US DOE Joint Genome Institute (JGI-PGF)"/>
            <person name="Walter F."/>
            <person name="Albersmeier A."/>
            <person name="Kalinowski J."/>
            <person name="Ruckert C."/>
        </authorList>
    </citation>
    <scope>NUCLEOTIDE SEQUENCE [LARGE SCALE GENOMIC DNA]</scope>
    <source>
        <strain evidence="3 4">CGMCC 1.12925</strain>
    </source>
</reference>
<sequence>MSLKYMASLFFLLQLSFAVAQQNVDQQLNQWHEAAAAANFESYFSHFTEDAYFVGTDASERWSVNDFKTFAKTHFNSAPAWEFIPVQRNIEISSDGKTAWFDEVLNSNHLGVCRGSGVLILENNQWKIQHYVLSLIVPNELAKEVAKLKNKADQLSLTELLDH</sequence>
<dbReference type="AlphaFoldDB" id="A0A916ZM64"/>
<keyword evidence="1" id="KW-0732">Signal</keyword>
<evidence type="ECO:0000313" key="4">
    <source>
        <dbReference type="Proteomes" id="UP000599688"/>
    </source>
</evidence>
<evidence type="ECO:0000256" key="1">
    <source>
        <dbReference type="SAM" id="SignalP"/>
    </source>
</evidence>
<feature type="signal peptide" evidence="1">
    <location>
        <begin position="1"/>
        <end position="20"/>
    </location>
</feature>
<protein>
    <recommendedName>
        <fullName evidence="2">SnoaL-like domain-containing protein</fullName>
    </recommendedName>
</protein>
<organism evidence="3 4">
    <name type="scientific">Psychroflexus salis</name>
    <dbReference type="NCBI Taxonomy" id="1526574"/>
    <lineage>
        <taxon>Bacteria</taxon>
        <taxon>Pseudomonadati</taxon>
        <taxon>Bacteroidota</taxon>
        <taxon>Flavobacteriia</taxon>
        <taxon>Flavobacteriales</taxon>
        <taxon>Flavobacteriaceae</taxon>
        <taxon>Psychroflexus</taxon>
    </lineage>
</organism>
<evidence type="ECO:0000259" key="2">
    <source>
        <dbReference type="Pfam" id="PF13474"/>
    </source>
</evidence>